<evidence type="ECO:0000313" key="3">
    <source>
        <dbReference type="Proteomes" id="UP000243515"/>
    </source>
</evidence>
<gene>
    <name evidence="2" type="ORF">Egran_05978</name>
</gene>
<organism evidence="2 3">
    <name type="scientific">Elaphomyces granulatus</name>
    <dbReference type="NCBI Taxonomy" id="519963"/>
    <lineage>
        <taxon>Eukaryota</taxon>
        <taxon>Fungi</taxon>
        <taxon>Dikarya</taxon>
        <taxon>Ascomycota</taxon>
        <taxon>Pezizomycotina</taxon>
        <taxon>Eurotiomycetes</taxon>
        <taxon>Eurotiomycetidae</taxon>
        <taxon>Eurotiales</taxon>
        <taxon>Elaphomycetaceae</taxon>
        <taxon>Elaphomyces</taxon>
    </lineage>
</organism>
<feature type="compositionally biased region" description="Acidic residues" evidence="1">
    <location>
        <begin position="105"/>
        <end position="116"/>
    </location>
</feature>
<dbReference type="OrthoDB" id="5339076at2759"/>
<evidence type="ECO:0000313" key="2">
    <source>
        <dbReference type="EMBL" id="OXV06254.1"/>
    </source>
</evidence>
<feature type="compositionally biased region" description="Polar residues" evidence="1">
    <location>
        <begin position="496"/>
        <end position="518"/>
    </location>
</feature>
<feature type="compositionally biased region" description="Basic and acidic residues" evidence="1">
    <location>
        <begin position="627"/>
        <end position="647"/>
    </location>
</feature>
<feature type="region of interest" description="Disordered" evidence="1">
    <location>
        <begin position="78"/>
        <end position="281"/>
    </location>
</feature>
<feature type="compositionally biased region" description="Acidic residues" evidence="1">
    <location>
        <begin position="776"/>
        <end position="793"/>
    </location>
</feature>
<dbReference type="AlphaFoldDB" id="A0A232LQ85"/>
<feature type="region of interest" description="Disordered" evidence="1">
    <location>
        <begin position="33"/>
        <end position="62"/>
    </location>
</feature>
<accession>A0A232LQ85</accession>
<comment type="caution">
    <text evidence="2">The sequence shown here is derived from an EMBL/GenBank/DDBJ whole genome shotgun (WGS) entry which is preliminary data.</text>
</comment>
<feature type="compositionally biased region" description="Basic and acidic residues" evidence="1">
    <location>
        <begin position="213"/>
        <end position="238"/>
    </location>
</feature>
<feature type="compositionally biased region" description="Basic and acidic residues" evidence="1">
    <location>
        <begin position="424"/>
        <end position="435"/>
    </location>
</feature>
<feature type="region of interest" description="Disordered" evidence="1">
    <location>
        <begin position="1"/>
        <end position="20"/>
    </location>
</feature>
<feature type="compositionally biased region" description="Acidic residues" evidence="1">
    <location>
        <begin position="33"/>
        <end position="42"/>
    </location>
</feature>
<name>A0A232LQ85_9EURO</name>
<feature type="compositionally biased region" description="Basic and acidic residues" evidence="1">
    <location>
        <begin position="161"/>
        <end position="188"/>
    </location>
</feature>
<dbReference type="Proteomes" id="UP000243515">
    <property type="component" value="Unassembled WGS sequence"/>
</dbReference>
<dbReference type="EMBL" id="NPHW01005954">
    <property type="protein sequence ID" value="OXV06254.1"/>
    <property type="molecule type" value="Genomic_DNA"/>
</dbReference>
<proteinExistence type="predicted"/>
<feature type="compositionally biased region" description="Basic and acidic residues" evidence="1">
    <location>
        <begin position="666"/>
        <end position="682"/>
    </location>
</feature>
<feature type="compositionally biased region" description="Acidic residues" evidence="1">
    <location>
        <begin position="446"/>
        <end position="455"/>
    </location>
</feature>
<dbReference type="InterPro" id="IPR018822">
    <property type="entry name" value="UPF0646"/>
</dbReference>
<feature type="compositionally biased region" description="Acidic residues" evidence="1">
    <location>
        <begin position="606"/>
        <end position="617"/>
    </location>
</feature>
<feature type="compositionally biased region" description="Polar residues" evidence="1">
    <location>
        <begin position="553"/>
        <end position="578"/>
    </location>
</feature>
<feature type="compositionally biased region" description="Basic and acidic residues" evidence="1">
    <location>
        <begin position="121"/>
        <end position="132"/>
    </location>
</feature>
<feature type="compositionally biased region" description="Polar residues" evidence="1">
    <location>
        <begin position="133"/>
        <end position="142"/>
    </location>
</feature>
<feature type="compositionally biased region" description="Basic and acidic residues" evidence="1">
    <location>
        <begin position="701"/>
        <end position="717"/>
    </location>
</feature>
<keyword evidence="3" id="KW-1185">Reference proteome</keyword>
<evidence type="ECO:0000256" key="1">
    <source>
        <dbReference type="SAM" id="MobiDB-lite"/>
    </source>
</evidence>
<protein>
    <submittedName>
        <fullName evidence="2">Uncharacterized protein</fullName>
    </submittedName>
</protein>
<feature type="compositionally biased region" description="Basic and acidic residues" evidence="1">
    <location>
        <begin position="251"/>
        <end position="266"/>
    </location>
</feature>
<dbReference type="Pfam" id="PF10336">
    <property type="entry name" value="DUF2420"/>
    <property type="match status" value="1"/>
</dbReference>
<feature type="compositionally biased region" description="Polar residues" evidence="1">
    <location>
        <begin position="456"/>
        <end position="467"/>
    </location>
</feature>
<reference evidence="2 3" key="1">
    <citation type="journal article" date="2015" name="Environ. Microbiol.">
        <title>Metagenome sequence of Elaphomyces granulatus from sporocarp tissue reveals Ascomycota ectomycorrhizal fingerprints of genome expansion and a Proteobacteria-rich microbiome.</title>
        <authorList>
            <person name="Quandt C.A."/>
            <person name="Kohler A."/>
            <person name="Hesse C.N."/>
            <person name="Sharpton T.J."/>
            <person name="Martin F."/>
            <person name="Spatafora J.W."/>
        </authorList>
    </citation>
    <scope>NUCLEOTIDE SEQUENCE [LARGE SCALE GENOMIC DNA]</scope>
    <source>
        <strain evidence="2 3">OSC145934</strain>
    </source>
</reference>
<feature type="region of interest" description="Disordered" evidence="1">
    <location>
        <begin position="424"/>
        <end position="843"/>
    </location>
</feature>
<sequence>MDDPLGDTMEMASPYPGTADDFEIDLDIMEDQTFNADDDFDVADASPDASHQGEPLSTVEQPANDAVMLDEVTEPPMIDVFQGSPENHDQLNSAFYQGPGAYESEMLDDEYDEDIDAPFPETKDEPVTEARHLQSTSVNDKTQGPPREDSPVQREQAQPRIGEEGHSPGAYEEKAYEVADQVVARDIEPTLGDPVADQLEDNQPYDQQGDQQGDQHEDTKNAAQVEESHTLDRVDDPPIRQYEGEVDEPSDINHSESRHQEQRESQDYLETEGPTTEETQHIVHLHPVKVLYQDSEISLFPPREGDSSETFFLEDEGLAHEDFGKLLASCRKVLGEHVGDDEALVVDVEPLNLQLCEDSLHISKVTLAQIIELYLHLSRNDGIDAPEPLFVTLSTRFTLLSEISNLIIAANECQGLSHLNKWEEYEQEESKDTRGDGTGVSHDSTAQDEDQEETENPPSATPLQALSRSDEEHVVSNDGTLEKVSGPPATAKDDSTQVSGSPNKPETNTEVVGISTLSDGRDNSLPATVGQGDRDRDGNFDDTVGASHISYDSEGQTESTATLAHSSLTHNDEQQQGLSAEDSFGHDYVDPSDYDYQLEHDAGEEHIDDDEEEEDSRDLDASEGAAEPDRTTASHTEMNPKLDDSHKAALSGGHATTLGASQDLTNFERLDELPDSHGDVKETAQALSDTGSLDSDDIESATDRKDASHDSPRKTPELELADDFFGVEDLFASPSKDLKDPSPSIAEEGASDNMSAKRDPQTVTAKNPNPLIGSTDDFEELDFEEDDYLDLEDIGTIGVEDLEPRSDKPQSLENSSRKRSREPEDEFDLSQTPTPDAKRTRST</sequence>